<gene>
    <name evidence="1" type="ORF">HBF32_11755</name>
</gene>
<dbReference type="AlphaFoldDB" id="A0A7X5QVE5"/>
<proteinExistence type="predicted"/>
<dbReference type="EMBL" id="JAAQTL010000001">
    <property type="protein sequence ID" value="NID16134.1"/>
    <property type="molecule type" value="Genomic_DNA"/>
</dbReference>
<protein>
    <submittedName>
        <fullName evidence="1">Uncharacterized protein</fullName>
    </submittedName>
</protein>
<comment type="caution">
    <text evidence="1">The sequence shown here is derived from an EMBL/GenBank/DDBJ whole genome shotgun (WGS) entry which is preliminary data.</text>
</comment>
<name>A0A7X5QVE5_9GAMM</name>
<reference evidence="1 2" key="1">
    <citation type="journal article" date="2006" name="Int. J. Syst. Evol. Microbiol.">
        <title>Dyella yeojuensis sp. nov., isolated from greenhouse soil in Korea.</title>
        <authorList>
            <person name="Kim B.Y."/>
            <person name="Weon H.Y."/>
            <person name="Lee K.H."/>
            <person name="Seok S.J."/>
            <person name="Kwon S.W."/>
            <person name="Go S.J."/>
            <person name="Stackebrandt E."/>
        </authorList>
    </citation>
    <scope>NUCLEOTIDE SEQUENCE [LARGE SCALE GENOMIC DNA]</scope>
    <source>
        <strain evidence="1 2">DSM 17673</strain>
    </source>
</reference>
<dbReference type="Proteomes" id="UP000518878">
    <property type="component" value="Unassembled WGS sequence"/>
</dbReference>
<evidence type="ECO:0000313" key="2">
    <source>
        <dbReference type="Proteomes" id="UP000518878"/>
    </source>
</evidence>
<accession>A0A7X5QVE5</accession>
<organism evidence="1 2">
    <name type="scientific">Luteibacter yeojuensis</name>
    <dbReference type="NCBI Taxonomy" id="345309"/>
    <lineage>
        <taxon>Bacteria</taxon>
        <taxon>Pseudomonadati</taxon>
        <taxon>Pseudomonadota</taxon>
        <taxon>Gammaproteobacteria</taxon>
        <taxon>Lysobacterales</taxon>
        <taxon>Rhodanobacteraceae</taxon>
        <taxon>Luteibacter</taxon>
    </lineage>
</organism>
<keyword evidence="2" id="KW-1185">Reference proteome</keyword>
<evidence type="ECO:0000313" key="1">
    <source>
        <dbReference type="EMBL" id="NID16134.1"/>
    </source>
</evidence>
<sequence length="259" mass="28489">MRRVFDRRGRIGEARSFPSGVRKIMRRIATLIAVAALATACSSPQDQQAAQAPAPDTRADEAAKKLEIYQQLLKLHNDGPAVQIGHEIVDKYPDTPAAAEVKKTLDAMEANYKAASEKARLSALWLYQTSPMQGGTQSTATIQSSRPTGEQTVRLILRRHTAWGQSVFLYATTGKGFVCKGDCSLKATFDGKPKTIKAFRPPTGEPALLFRNDAQFLKDLAKTKRLTIDVVTISRGETTLLFETGGFDPEKWTPLPKKK</sequence>